<dbReference type="PANTHER" id="PTHR30093:SF2">
    <property type="entry name" value="TYPE II SECRETION SYSTEM PROTEIN H"/>
    <property type="match status" value="1"/>
</dbReference>
<evidence type="ECO:0000313" key="2">
    <source>
        <dbReference type="EMBL" id="QDU46694.1"/>
    </source>
</evidence>
<accession>A0A517ZW28</accession>
<dbReference type="EMBL" id="CP036276">
    <property type="protein sequence ID" value="QDU46694.1"/>
    <property type="molecule type" value="Genomic_DNA"/>
</dbReference>
<dbReference type="Pfam" id="PF07596">
    <property type="entry name" value="SBP_bac_10"/>
    <property type="match status" value="1"/>
</dbReference>
<dbReference type="NCBIfam" id="TIGR04294">
    <property type="entry name" value="pre_pil_HX9DG"/>
    <property type="match status" value="1"/>
</dbReference>
<evidence type="ECO:0000259" key="1">
    <source>
        <dbReference type="Pfam" id="PF07596"/>
    </source>
</evidence>
<dbReference type="PANTHER" id="PTHR30093">
    <property type="entry name" value="GENERAL SECRETION PATHWAY PROTEIN G"/>
    <property type="match status" value="1"/>
</dbReference>
<dbReference type="RefSeq" id="WP_197534449.1">
    <property type="nucleotide sequence ID" value="NZ_CP036276.1"/>
</dbReference>
<keyword evidence="3" id="KW-1185">Reference proteome</keyword>
<dbReference type="Proteomes" id="UP000319383">
    <property type="component" value="Chromosome"/>
</dbReference>
<dbReference type="Gene3D" id="3.30.700.10">
    <property type="entry name" value="Glycoprotein, Type 4 Pilin"/>
    <property type="match status" value="1"/>
</dbReference>
<dbReference type="KEGG" id="sdyn:Mal52_52160"/>
<protein>
    <recommendedName>
        <fullName evidence="1">DUF1559 domain-containing protein</fullName>
    </recommendedName>
</protein>
<dbReference type="InterPro" id="IPR012902">
    <property type="entry name" value="N_methyl_site"/>
</dbReference>
<dbReference type="InterPro" id="IPR027558">
    <property type="entry name" value="Pre_pil_HX9DG_C"/>
</dbReference>
<sequence length="330" mass="35400">MKRRGFSIVELLVVIAIIGLLVSLILPAVQSAREAARRTQCRNNLHQLGVAFHSYHEQFNQLPPVYVAVRNGSGPSELPQFLGVAGEQDDINFHSYAEFLLPHTEHSAIYNRIDFNAPSFSPVDLTAIGLPKYTADNRSAIATALPLFTCPSTPRVANPDTVIWDDIAVPIEYRNGGNDYGPSSGVNNPLKSLAPKQATLLGEGALSNNHINLAFKHILDGQSNTALMWEIAGRPQLYENGKAVDGGIANGGGWSDVLNAENWFTGSTSGGAACAINCTNQSESGTYSFHPGGVHVLLCDGSVHFVNENTSPDVFVGLVTYQGATIVPQF</sequence>
<feature type="domain" description="DUF1559" evidence="1">
    <location>
        <begin position="30"/>
        <end position="311"/>
    </location>
</feature>
<gene>
    <name evidence="2" type="ORF">Mal52_52160</name>
</gene>
<evidence type="ECO:0000313" key="3">
    <source>
        <dbReference type="Proteomes" id="UP000319383"/>
    </source>
</evidence>
<dbReference type="NCBIfam" id="TIGR02532">
    <property type="entry name" value="IV_pilin_GFxxxE"/>
    <property type="match status" value="1"/>
</dbReference>
<proteinExistence type="predicted"/>
<dbReference type="AlphaFoldDB" id="A0A517ZW28"/>
<reference evidence="2 3" key="1">
    <citation type="submission" date="2019-02" db="EMBL/GenBank/DDBJ databases">
        <title>Deep-cultivation of Planctomycetes and their phenomic and genomic characterization uncovers novel biology.</title>
        <authorList>
            <person name="Wiegand S."/>
            <person name="Jogler M."/>
            <person name="Boedeker C."/>
            <person name="Pinto D."/>
            <person name="Vollmers J."/>
            <person name="Rivas-Marin E."/>
            <person name="Kohn T."/>
            <person name="Peeters S.H."/>
            <person name="Heuer A."/>
            <person name="Rast P."/>
            <person name="Oberbeckmann S."/>
            <person name="Bunk B."/>
            <person name="Jeske O."/>
            <person name="Meyerdierks A."/>
            <person name="Storesund J.E."/>
            <person name="Kallscheuer N."/>
            <person name="Luecker S."/>
            <person name="Lage O.M."/>
            <person name="Pohl T."/>
            <person name="Merkel B.J."/>
            <person name="Hornburger P."/>
            <person name="Mueller R.-W."/>
            <person name="Bruemmer F."/>
            <person name="Labrenz M."/>
            <person name="Spormann A.M."/>
            <person name="Op den Camp H."/>
            <person name="Overmann J."/>
            <person name="Amann R."/>
            <person name="Jetten M.S.M."/>
            <person name="Mascher T."/>
            <person name="Medema M.H."/>
            <person name="Devos D.P."/>
            <person name="Kaster A.-K."/>
            <person name="Ovreas L."/>
            <person name="Rohde M."/>
            <person name="Galperin M.Y."/>
            <person name="Jogler C."/>
        </authorList>
    </citation>
    <scope>NUCLEOTIDE SEQUENCE [LARGE SCALE GENOMIC DNA]</scope>
    <source>
        <strain evidence="2 3">Mal52</strain>
    </source>
</reference>
<dbReference type="SUPFAM" id="SSF54523">
    <property type="entry name" value="Pili subunits"/>
    <property type="match status" value="1"/>
</dbReference>
<dbReference type="InterPro" id="IPR011453">
    <property type="entry name" value="DUF1559"/>
</dbReference>
<dbReference type="Pfam" id="PF07963">
    <property type="entry name" value="N_methyl"/>
    <property type="match status" value="1"/>
</dbReference>
<organism evidence="2 3">
    <name type="scientific">Symmachiella dynata</name>
    <dbReference type="NCBI Taxonomy" id="2527995"/>
    <lineage>
        <taxon>Bacteria</taxon>
        <taxon>Pseudomonadati</taxon>
        <taxon>Planctomycetota</taxon>
        <taxon>Planctomycetia</taxon>
        <taxon>Planctomycetales</taxon>
        <taxon>Planctomycetaceae</taxon>
        <taxon>Symmachiella</taxon>
    </lineage>
</organism>
<dbReference type="InterPro" id="IPR045584">
    <property type="entry name" value="Pilin-like"/>
</dbReference>
<name>A0A517ZW28_9PLAN</name>